<dbReference type="PANTHER" id="PTHR39639">
    <property type="entry name" value="CHROMOSOME 16, WHOLE GENOME SHOTGUN SEQUENCE"/>
    <property type="match status" value="1"/>
</dbReference>
<evidence type="ECO:0000313" key="4">
    <source>
        <dbReference type="Proteomes" id="UP000436027"/>
    </source>
</evidence>
<dbReference type="InterPro" id="IPR004919">
    <property type="entry name" value="GmrSD_N"/>
</dbReference>
<feature type="compositionally biased region" description="Acidic residues" evidence="1">
    <location>
        <begin position="9"/>
        <end position="19"/>
    </location>
</feature>
<name>A0AAD3X5F1_MICMQ</name>
<dbReference type="Proteomes" id="UP000436027">
    <property type="component" value="Unassembled WGS sequence"/>
</dbReference>
<gene>
    <name evidence="3" type="ORF">F6W70_09680</name>
</gene>
<dbReference type="AlphaFoldDB" id="A0AAD3X5F1"/>
<dbReference type="Pfam" id="PF03235">
    <property type="entry name" value="GmrSD_N"/>
    <property type="match status" value="1"/>
</dbReference>
<accession>A0AAD3X5F1</accession>
<evidence type="ECO:0000259" key="2">
    <source>
        <dbReference type="Pfam" id="PF03235"/>
    </source>
</evidence>
<sequence>MTDPTVADLVEEIPDESPEDEIRGGDELSTNDLSDLLLYTLDWSVQSLLERIGTTFDIDPTFQRRDAWSIDRKSLYIESLILGLPVPQIVLAEDKERKGRFIVLDGKQRLVTLKQFAAPDDTFKPFRLKKLEFATELEGLSFDDMTSSLLHQAQTENFLAQPVRTIVVRNWKNPAVLYQVFLRLNQGSLSLSPQELRQALYPSDFTKWINERSAASTEIQRARRIKREDFRMRDAEMLLRFTAFFENIEAYRGNLRGFLDDACIAGATRWTSDGEAYFETVAERCELAIRRTFDVFTEKDSFLRYGEDGYIRRFNIAVFDLMTAVLGDVSIMDDEFATNRDAIRDAFQTLCVDDRMFNDSLVTTTKTREATGGRIVAYGAEVEKILGHNLEIVDRARTILP</sequence>
<dbReference type="PANTHER" id="PTHR39639:SF1">
    <property type="entry name" value="DUF262 DOMAIN-CONTAINING PROTEIN"/>
    <property type="match status" value="1"/>
</dbReference>
<feature type="region of interest" description="Disordered" evidence="1">
    <location>
        <begin position="1"/>
        <end position="26"/>
    </location>
</feature>
<proteinExistence type="predicted"/>
<evidence type="ECO:0000313" key="3">
    <source>
        <dbReference type="EMBL" id="KAB1887626.1"/>
    </source>
</evidence>
<reference evidence="3 4" key="1">
    <citation type="submission" date="2019-09" db="EMBL/GenBank/DDBJ databases">
        <title>Whole genome sequencing of Microbacterium maritypicum.</title>
        <authorList>
            <person name="Lenchi N."/>
        </authorList>
    </citation>
    <scope>NUCLEOTIDE SEQUENCE [LARGE SCALE GENOMIC DNA]</scope>
    <source>
        <strain evidence="3 4">DSM 12512</strain>
    </source>
</reference>
<dbReference type="RefSeq" id="WP_151486489.1">
    <property type="nucleotide sequence ID" value="NZ_BAAAIN010000002.1"/>
</dbReference>
<evidence type="ECO:0000256" key="1">
    <source>
        <dbReference type="SAM" id="MobiDB-lite"/>
    </source>
</evidence>
<protein>
    <submittedName>
        <fullName evidence="3">DUF262 domain-containing protein</fullName>
    </submittedName>
</protein>
<organism evidence="3 4">
    <name type="scientific">Microbacterium maritypicum</name>
    <name type="common">Microbacterium liquefaciens</name>
    <dbReference type="NCBI Taxonomy" id="33918"/>
    <lineage>
        <taxon>Bacteria</taxon>
        <taxon>Bacillati</taxon>
        <taxon>Actinomycetota</taxon>
        <taxon>Actinomycetes</taxon>
        <taxon>Micrococcales</taxon>
        <taxon>Microbacteriaceae</taxon>
        <taxon>Microbacterium</taxon>
    </lineage>
</organism>
<comment type="caution">
    <text evidence="3">The sequence shown here is derived from an EMBL/GenBank/DDBJ whole genome shotgun (WGS) entry which is preliminary data.</text>
</comment>
<dbReference type="EMBL" id="WAAQ01000001">
    <property type="protein sequence ID" value="KAB1887626.1"/>
    <property type="molecule type" value="Genomic_DNA"/>
</dbReference>
<feature type="domain" description="GmrSD restriction endonucleases N-terminal" evidence="2">
    <location>
        <begin position="48"/>
        <end position="201"/>
    </location>
</feature>